<keyword evidence="2" id="KW-1185">Reference proteome</keyword>
<dbReference type="AlphaFoldDB" id="A0A7W3P9V5"/>
<dbReference type="Gene3D" id="3.40.50.150">
    <property type="entry name" value="Vaccinia Virus protein VP39"/>
    <property type="match status" value="1"/>
</dbReference>
<evidence type="ECO:0000313" key="2">
    <source>
        <dbReference type="Proteomes" id="UP000580910"/>
    </source>
</evidence>
<keyword evidence="1" id="KW-0808">Transferase</keyword>
<organism evidence="1 2">
    <name type="scientific">Nocardioides ginsengisegetis</name>
    <dbReference type="NCBI Taxonomy" id="661491"/>
    <lineage>
        <taxon>Bacteria</taxon>
        <taxon>Bacillati</taxon>
        <taxon>Actinomycetota</taxon>
        <taxon>Actinomycetes</taxon>
        <taxon>Propionibacteriales</taxon>
        <taxon>Nocardioidaceae</taxon>
        <taxon>Nocardioides</taxon>
    </lineage>
</organism>
<comment type="caution">
    <text evidence="1">The sequence shown here is derived from an EMBL/GenBank/DDBJ whole genome shotgun (WGS) entry which is preliminary data.</text>
</comment>
<dbReference type="RefSeq" id="WP_182539024.1">
    <property type="nucleotide sequence ID" value="NZ_JACGXA010000001.1"/>
</dbReference>
<dbReference type="InterPro" id="IPR029063">
    <property type="entry name" value="SAM-dependent_MTases_sf"/>
</dbReference>
<reference evidence="1 2" key="1">
    <citation type="submission" date="2020-07" db="EMBL/GenBank/DDBJ databases">
        <title>Sequencing the genomes of 1000 actinobacteria strains.</title>
        <authorList>
            <person name="Klenk H.-P."/>
        </authorList>
    </citation>
    <scope>NUCLEOTIDE SEQUENCE [LARGE SCALE GENOMIC DNA]</scope>
    <source>
        <strain evidence="1 2">DSM 21349</strain>
    </source>
</reference>
<dbReference type="Pfam" id="PF13578">
    <property type="entry name" value="Methyltransf_24"/>
    <property type="match status" value="1"/>
</dbReference>
<dbReference type="GO" id="GO:0008168">
    <property type="term" value="F:methyltransferase activity"/>
    <property type="evidence" value="ECO:0007669"/>
    <property type="project" value="UniProtKB-KW"/>
</dbReference>
<gene>
    <name evidence="1" type="ORF">FB382_002137</name>
</gene>
<dbReference type="GO" id="GO:0032259">
    <property type="term" value="P:methylation"/>
    <property type="evidence" value="ECO:0007669"/>
    <property type="project" value="UniProtKB-KW"/>
</dbReference>
<dbReference type="Proteomes" id="UP000580910">
    <property type="component" value="Unassembled WGS sequence"/>
</dbReference>
<proteinExistence type="predicted"/>
<keyword evidence="1" id="KW-0489">Methyltransferase</keyword>
<accession>A0A7W3P9V5</accession>
<evidence type="ECO:0000313" key="1">
    <source>
        <dbReference type="EMBL" id="MBA8803846.1"/>
    </source>
</evidence>
<dbReference type="EMBL" id="JACGXA010000001">
    <property type="protein sequence ID" value="MBA8803846.1"/>
    <property type="molecule type" value="Genomic_DNA"/>
</dbReference>
<name>A0A7W3P9V5_9ACTN</name>
<sequence>MAVTPRPVGDFEAIPGWLTPDQAALLREAASQVPAGGVAVEIGSHHGRSAVVLAAALPVGARLVAVDPFPSDWRYGAPGTEQSFRANLARAGVAGRVDVRVATSADVRRDWTGPLDLVYVDGKHDHWTVRDDLHWAHHVTPGGWVLVHDAFSSLGVTTALLRDVLPSRSLRYAGRVGSLARLQVAPPSRRDRLRMLAELPWWVRNLVVKVLLRLRLRPLARLLGHDGAADPF</sequence>
<protein>
    <submittedName>
        <fullName evidence="1">Putative O-methyltransferase YrrM</fullName>
    </submittedName>
</protein>
<dbReference type="SUPFAM" id="SSF53335">
    <property type="entry name" value="S-adenosyl-L-methionine-dependent methyltransferases"/>
    <property type="match status" value="1"/>
</dbReference>